<dbReference type="AlphaFoldDB" id="K6DH03"/>
<comment type="cofactor">
    <cofactor evidence="2">
        <name>Mg(2+)</name>
        <dbReference type="ChEBI" id="CHEBI:18420"/>
    </cofactor>
</comment>
<keyword evidence="9" id="KW-1185">Reference proteome</keyword>
<feature type="domain" description="Nudix hydrolase" evidence="7">
    <location>
        <begin position="4"/>
        <end position="196"/>
    </location>
</feature>
<dbReference type="CDD" id="cd18870">
    <property type="entry name" value="NUDIX_AcylCoAdiphos_Nudt19"/>
    <property type="match status" value="1"/>
</dbReference>
<dbReference type="OrthoDB" id="9788263at2"/>
<dbReference type="RefSeq" id="WP_007085524.1">
    <property type="nucleotide sequence ID" value="NZ_AJLS01000074.1"/>
</dbReference>
<keyword evidence="5" id="KW-0460">Magnesium</keyword>
<dbReference type="InterPro" id="IPR000086">
    <property type="entry name" value="NUDIX_hydrolase_dom"/>
</dbReference>
<evidence type="ECO:0000256" key="6">
    <source>
        <dbReference type="ARBA" id="ARBA00023211"/>
    </source>
</evidence>
<evidence type="ECO:0000259" key="7">
    <source>
        <dbReference type="PROSITE" id="PS51462"/>
    </source>
</evidence>
<sequence length="226" mass="25668">MTAIPRPASTVVLMDQSSRVYLTKRPETMKFFGGYYVFPGGAVDQADGIQDCNGFINGIRNDTFELSHYVAAARELFEEVGILVCKKEDGSPVQLNEEIELEYRRLLIKGDISFLQLLKKEGLQFQLDHLTYFGQIITPTRSRIRFDTRFFLAQLPTGQAPKPDAREISETKWITPVDALTAFQNGEILLGPPTIHALKTIINHQYGGHLQMPEFNENDYLVDIRE</sequence>
<comment type="cofactor">
    <cofactor evidence="1">
        <name>Mn(2+)</name>
        <dbReference type="ChEBI" id="CHEBI:29035"/>
    </cofactor>
</comment>
<evidence type="ECO:0000313" key="8">
    <source>
        <dbReference type="EMBL" id="EKN67564.1"/>
    </source>
</evidence>
<protein>
    <submittedName>
        <fullName evidence="8">Beta-lactamase domain-containing protein</fullName>
    </submittedName>
</protein>
<keyword evidence="4" id="KW-0378">Hydrolase</keyword>
<evidence type="ECO:0000256" key="4">
    <source>
        <dbReference type="ARBA" id="ARBA00022801"/>
    </source>
</evidence>
<dbReference type="Proteomes" id="UP000006316">
    <property type="component" value="Unassembled WGS sequence"/>
</dbReference>
<gene>
    <name evidence="8" type="ORF">BABA_12555</name>
</gene>
<dbReference type="EMBL" id="AJLS01000074">
    <property type="protein sequence ID" value="EKN67564.1"/>
    <property type="molecule type" value="Genomic_DNA"/>
</dbReference>
<dbReference type="InterPro" id="IPR015797">
    <property type="entry name" value="NUDIX_hydrolase-like_dom_sf"/>
</dbReference>
<evidence type="ECO:0000256" key="1">
    <source>
        <dbReference type="ARBA" id="ARBA00001936"/>
    </source>
</evidence>
<dbReference type="GO" id="GO:0046872">
    <property type="term" value="F:metal ion binding"/>
    <property type="evidence" value="ECO:0007669"/>
    <property type="project" value="UniProtKB-KW"/>
</dbReference>
<organism evidence="8 9">
    <name type="scientific">Neobacillus bataviensis LMG 21833</name>
    <dbReference type="NCBI Taxonomy" id="1117379"/>
    <lineage>
        <taxon>Bacteria</taxon>
        <taxon>Bacillati</taxon>
        <taxon>Bacillota</taxon>
        <taxon>Bacilli</taxon>
        <taxon>Bacillales</taxon>
        <taxon>Bacillaceae</taxon>
        <taxon>Neobacillus</taxon>
    </lineage>
</organism>
<evidence type="ECO:0000256" key="3">
    <source>
        <dbReference type="ARBA" id="ARBA00022723"/>
    </source>
</evidence>
<proteinExistence type="predicted"/>
<evidence type="ECO:0000313" key="9">
    <source>
        <dbReference type="Proteomes" id="UP000006316"/>
    </source>
</evidence>
<dbReference type="Pfam" id="PF00293">
    <property type="entry name" value="NUDIX"/>
    <property type="match status" value="1"/>
</dbReference>
<dbReference type="GO" id="GO:0016818">
    <property type="term" value="F:hydrolase activity, acting on acid anhydrides, in phosphorus-containing anhydrides"/>
    <property type="evidence" value="ECO:0007669"/>
    <property type="project" value="InterPro"/>
</dbReference>
<dbReference type="STRING" id="1117379.BABA_12555"/>
<dbReference type="PROSITE" id="PS51462">
    <property type="entry name" value="NUDIX"/>
    <property type="match status" value="1"/>
</dbReference>
<dbReference type="eggNOG" id="COG0494">
    <property type="taxonomic scope" value="Bacteria"/>
</dbReference>
<evidence type="ECO:0000256" key="2">
    <source>
        <dbReference type="ARBA" id="ARBA00001946"/>
    </source>
</evidence>
<evidence type="ECO:0000256" key="5">
    <source>
        <dbReference type="ARBA" id="ARBA00022842"/>
    </source>
</evidence>
<comment type="caution">
    <text evidence="8">The sequence shown here is derived from an EMBL/GenBank/DDBJ whole genome shotgun (WGS) entry which is preliminary data.</text>
</comment>
<dbReference type="PANTHER" id="PTHR12318">
    <property type="entry name" value="TESTOSTERONE-REGULATED PROTEIN RP2"/>
    <property type="match status" value="1"/>
</dbReference>
<dbReference type="Gene3D" id="3.90.79.10">
    <property type="entry name" value="Nucleoside Triphosphate Pyrophosphohydrolase"/>
    <property type="match status" value="1"/>
</dbReference>
<dbReference type="PANTHER" id="PTHR12318:SF0">
    <property type="entry name" value="ACYL-COENZYME A DIPHOSPHATASE NUDT19"/>
    <property type="match status" value="1"/>
</dbReference>
<dbReference type="SUPFAM" id="SSF55811">
    <property type="entry name" value="Nudix"/>
    <property type="match status" value="1"/>
</dbReference>
<keyword evidence="3" id="KW-0479">Metal-binding</keyword>
<dbReference type="InterPro" id="IPR039121">
    <property type="entry name" value="NUDT19"/>
</dbReference>
<name>K6DH03_9BACI</name>
<reference evidence="8 9" key="1">
    <citation type="journal article" date="2012" name="Front. Microbiol.">
        <title>Redundancy and modularity in membrane-associated dissimilatory nitrate reduction in Bacillus.</title>
        <authorList>
            <person name="Heylen K."/>
            <person name="Keltjens J."/>
        </authorList>
    </citation>
    <scope>NUCLEOTIDE SEQUENCE [LARGE SCALE GENOMIC DNA]</scope>
    <source>
        <strain evidence="9">LMG 21833T</strain>
    </source>
</reference>
<dbReference type="PATRIC" id="fig|1117379.3.peg.2609"/>
<keyword evidence="6" id="KW-0464">Manganese</keyword>
<accession>K6DH03</accession>